<organism evidence="9 10">
    <name type="scientific">Vagococcus salmoninarum</name>
    <dbReference type="NCBI Taxonomy" id="2739"/>
    <lineage>
        <taxon>Bacteria</taxon>
        <taxon>Bacillati</taxon>
        <taxon>Bacillota</taxon>
        <taxon>Bacilli</taxon>
        <taxon>Lactobacillales</taxon>
        <taxon>Enterococcaceae</taxon>
        <taxon>Vagococcus</taxon>
    </lineage>
</organism>
<evidence type="ECO:0000256" key="1">
    <source>
        <dbReference type="ARBA" id="ARBA00010641"/>
    </source>
</evidence>
<dbReference type="Pfam" id="PF04542">
    <property type="entry name" value="Sigma70_r2"/>
    <property type="match status" value="1"/>
</dbReference>
<keyword evidence="10" id="KW-1185">Reference proteome</keyword>
<dbReference type="PANTHER" id="PTHR43133">
    <property type="entry name" value="RNA POLYMERASE ECF-TYPE SIGMA FACTO"/>
    <property type="match status" value="1"/>
</dbReference>
<keyword evidence="5 6" id="KW-0804">Transcription</keyword>
<evidence type="ECO:0000313" key="9">
    <source>
        <dbReference type="EMBL" id="RST91982.1"/>
    </source>
</evidence>
<feature type="domain" description="RNA polymerase sigma-70 region 2" evidence="7">
    <location>
        <begin position="7"/>
        <end position="72"/>
    </location>
</feature>
<dbReference type="Pfam" id="PF08281">
    <property type="entry name" value="Sigma70_r4_2"/>
    <property type="match status" value="1"/>
</dbReference>
<feature type="domain" description="RNA polymerase sigma factor 70 region 4 type 2" evidence="8">
    <location>
        <begin position="102"/>
        <end position="152"/>
    </location>
</feature>
<keyword evidence="2 6" id="KW-0805">Transcription regulation</keyword>
<dbReference type="Gene3D" id="1.10.1740.10">
    <property type="match status" value="1"/>
</dbReference>
<evidence type="ECO:0000256" key="2">
    <source>
        <dbReference type="ARBA" id="ARBA00023015"/>
    </source>
</evidence>
<dbReference type="SUPFAM" id="SSF88946">
    <property type="entry name" value="Sigma2 domain of RNA polymerase sigma factors"/>
    <property type="match status" value="1"/>
</dbReference>
<dbReference type="SUPFAM" id="SSF88659">
    <property type="entry name" value="Sigma3 and sigma4 domains of RNA polymerase sigma factors"/>
    <property type="match status" value="1"/>
</dbReference>
<evidence type="ECO:0000256" key="3">
    <source>
        <dbReference type="ARBA" id="ARBA00023082"/>
    </source>
</evidence>
<dbReference type="GO" id="GO:0003677">
    <property type="term" value="F:DNA binding"/>
    <property type="evidence" value="ECO:0007669"/>
    <property type="project" value="UniProtKB-KW"/>
</dbReference>
<dbReference type="InterPro" id="IPR013325">
    <property type="entry name" value="RNA_pol_sigma_r2"/>
</dbReference>
<gene>
    <name evidence="9" type="ORF">CBF35_13625</name>
</gene>
<dbReference type="InterPro" id="IPR036388">
    <property type="entry name" value="WH-like_DNA-bd_sf"/>
</dbReference>
<dbReference type="CDD" id="cd06171">
    <property type="entry name" value="Sigma70_r4"/>
    <property type="match status" value="1"/>
</dbReference>
<dbReference type="GeneID" id="98569383"/>
<dbReference type="PROSITE" id="PS01063">
    <property type="entry name" value="SIGMA70_ECF"/>
    <property type="match status" value="1"/>
</dbReference>
<evidence type="ECO:0000256" key="6">
    <source>
        <dbReference type="RuleBase" id="RU000716"/>
    </source>
</evidence>
<dbReference type="GO" id="GO:0006352">
    <property type="term" value="P:DNA-templated transcription initiation"/>
    <property type="evidence" value="ECO:0007669"/>
    <property type="project" value="InterPro"/>
</dbReference>
<keyword evidence="4 6" id="KW-0238">DNA-binding</keyword>
<dbReference type="GO" id="GO:0016987">
    <property type="term" value="F:sigma factor activity"/>
    <property type="evidence" value="ECO:0007669"/>
    <property type="project" value="UniProtKB-KW"/>
</dbReference>
<dbReference type="InterPro" id="IPR013249">
    <property type="entry name" value="RNA_pol_sigma70_r4_t2"/>
</dbReference>
<dbReference type="Proteomes" id="UP000287239">
    <property type="component" value="Unassembled WGS sequence"/>
</dbReference>
<protein>
    <recommendedName>
        <fullName evidence="6">RNA polymerase sigma factor</fullName>
    </recommendedName>
</protein>
<evidence type="ECO:0000313" key="10">
    <source>
        <dbReference type="Proteomes" id="UP000287239"/>
    </source>
</evidence>
<dbReference type="InterPro" id="IPR039425">
    <property type="entry name" value="RNA_pol_sigma-70-like"/>
</dbReference>
<sequence>MTIENYFQKYSHQLYAYLLTHTRDHYTAEDLLQDTFLKAFLAIQDKVPENIEAWLMTIAKYTMFDYFKKQRRITIQAADFFAKQAADGHVEDQLLAADDIQETIRLLAKLPKKQQKAIAIVQIKGFTYQEASEMLGVSVNTLKSQVKRGREQIKLWKREDV</sequence>
<dbReference type="RefSeq" id="WP_126782070.1">
    <property type="nucleotide sequence ID" value="NZ_NGJU01000025.1"/>
</dbReference>
<dbReference type="GO" id="GO:0006950">
    <property type="term" value="P:response to stress"/>
    <property type="evidence" value="ECO:0007669"/>
    <property type="project" value="UniProtKB-ARBA"/>
</dbReference>
<evidence type="ECO:0000259" key="8">
    <source>
        <dbReference type="Pfam" id="PF08281"/>
    </source>
</evidence>
<comment type="caution">
    <text evidence="9">The sequence shown here is derived from an EMBL/GenBank/DDBJ whole genome shotgun (WGS) entry which is preliminary data.</text>
</comment>
<accession>A0A429ZE53</accession>
<evidence type="ECO:0000256" key="5">
    <source>
        <dbReference type="ARBA" id="ARBA00023163"/>
    </source>
</evidence>
<dbReference type="InterPro" id="IPR014284">
    <property type="entry name" value="RNA_pol_sigma-70_dom"/>
</dbReference>
<comment type="similarity">
    <text evidence="1 6">Belongs to the sigma-70 factor family. ECF subfamily.</text>
</comment>
<keyword evidence="3 6" id="KW-0731">Sigma factor</keyword>
<evidence type="ECO:0000259" key="7">
    <source>
        <dbReference type="Pfam" id="PF04542"/>
    </source>
</evidence>
<dbReference type="Gene3D" id="1.10.10.10">
    <property type="entry name" value="Winged helix-like DNA-binding domain superfamily/Winged helix DNA-binding domain"/>
    <property type="match status" value="1"/>
</dbReference>
<reference evidence="9 10" key="1">
    <citation type="submission" date="2017-05" db="EMBL/GenBank/DDBJ databases">
        <title>Vagococcus spp. assemblies.</title>
        <authorList>
            <person name="Gulvik C.A."/>
        </authorList>
    </citation>
    <scope>NUCLEOTIDE SEQUENCE [LARGE SCALE GENOMIC DNA]</scope>
    <source>
        <strain evidence="9 10">NCFB 2777</strain>
    </source>
</reference>
<proteinExistence type="inferred from homology"/>
<dbReference type="InterPro" id="IPR007627">
    <property type="entry name" value="RNA_pol_sigma70_r2"/>
</dbReference>
<dbReference type="NCBIfam" id="TIGR02937">
    <property type="entry name" value="sigma70-ECF"/>
    <property type="match status" value="1"/>
</dbReference>
<dbReference type="OrthoDB" id="9795666at2"/>
<dbReference type="InterPro" id="IPR000838">
    <property type="entry name" value="RNA_pol_sigma70_ECF_CS"/>
</dbReference>
<name>A0A429ZE53_9ENTE</name>
<evidence type="ECO:0000256" key="4">
    <source>
        <dbReference type="ARBA" id="ARBA00023125"/>
    </source>
</evidence>
<dbReference type="PANTHER" id="PTHR43133:SF8">
    <property type="entry name" value="RNA POLYMERASE SIGMA FACTOR HI_1459-RELATED"/>
    <property type="match status" value="1"/>
</dbReference>
<dbReference type="EMBL" id="NGJU01000025">
    <property type="protein sequence ID" value="RST91982.1"/>
    <property type="molecule type" value="Genomic_DNA"/>
</dbReference>
<dbReference type="AlphaFoldDB" id="A0A429ZE53"/>
<dbReference type="InterPro" id="IPR013324">
    <property type="entry name" value="RNA_pol_sigma_r3/r4-like"/>
</dbReference>